<organism evidence="9 10">
    <name type="scientific">Aspergillus udagawae</name>
    <dbReference type="NCBI Taxonomy" id="91492"/>
    <lineage>
        <taxon>Eukaryota</taxon>
        <taxon>Fungi</taxon>
        <taxon>Dikarya</taxon>
        <taxon>Ascomycota</taxon>
        <taxon>Pezizomycotina</taxon>
        <taxon>Eurotiomycetes</taxon>
        <taxon>Eurotiomycetidae</taxon>
        <taxon>Eurotiales</taxon>
        <taxon>Aspergillaceae</taxon>
        <taxon>Aspergillus</taxon>
        <taxon>Aspergillus subgen. Fumigati</taxon>
    </lineage>
</organism>
<proteinExistence type="predicted"/>
<feature type="compositionally biased region" description="Polar residues" evidence="6">
    <location>
        <begin position="644"/>
        <end position="653"/>
    </location>
</feature>
<keyword evidence="4 7" id="KW-1133">Transmembrane helix</keyword>
<feature type="region of interest" description="Disordered" evidence="6">
    <location>
        <begin position="1"/>
        <end position="28"/>
    </location>
</feature>
<evidence type="ECO:0000256" key="3">
    <source>
        <dbReference type="ARBA" id="ARBA00022692"/>
    </source>
</evidence>
<dbReference type="InterPro" id="IPR020846">
    <property type="entry name" value="MFS_dom"/>
</dbReference>
<feature type="transmembrane region" description="Helical" evidence="7">
    <location>
        <begin position="542"/>
        <end position="571"/>
    </location>
</feature>
<keyword evidence="2" id="KW-0813">Transport</keyword>
<dbReference type="CDD" id="cd17327">
    <property type="entry name" value="MFS_FEN2_like"/>
    <property type="match status" value="1"/>
</dbReference>
<feature type="transmembrane region" description="Helical" evidence="7">
    <location>
        <begin position="583"/>
        <end position="602"/>
    </location>
</feature>
<accession>A0ABQ1APB1</accession>
<keyword evidence="3 7" id="KW-0812">Transmembrane</keyword>
<dbReference type="InterPro" id="IPR038377">
    <property type="entry name" value="Na/Glc_symporter_sf"/>
</dbReference>
<protein>
    <submittedName>
        <fullName evidence="9">Uncharacterized transporter C460.05</fullName>
    </submittedName>
</protein>
<feature type="transmembrane region" description="Helical" evidence="7">
    <location>
        <begin position="185"/>
        <end position="207"/>
    </location>
</feature>
<dbReference type="EMBL" id="BLKG01000041">
    <property type="protein sequence ID" value="GFF85579.1"/>
    <property type="molecule type" value="Genomic_DNA"/>
</dbReference>
<feature type="transmembrane region" description="Helical" evidence="7">
    <location>
        <begin position="352"/>
        <end position="371"/>
    </location>
</feature>
<comment type="subcellular location">
    <subcellularLocation>
        <location evidence="1">Membrane</location>
        <topology evidence="1">Multi-pass membrane protein</topology>
    </subcellularLocation>
</comment>
<evidence type="ECO:0000256" key="1">
    <source>
        <dbReference type="ARBA" id="ARBA00004141"/>
    </source>
</evidence>
<feature type="transmembrane region" description="Helical" evidence="7">
    <location>
        <begin position="93"/>
        <end position="111"/>
    </location>
</feature>
<evidence type="ECO:0000313" key="10">
    <source>
        <dbReference type="Proteomes" id="UP000465266"/>
    </source>
</evidence>
<dbReference type="PANTHER" id="PTHR43791:SF70">
    <property type="entry name" value="MAJOR FACILITATOR SUPERFAMILY (MFS) PROFILE DOMAIN-CONTAINING PROTEIN"/>
    <property type="match status" value="1"/>
</dbReference>
<feature type="transmembrane region" description="Helical" evidence="7">
    <location>
        <begin position="151"/>
        <end position="173"/>
    </location>
</feature>
<feature type="transmembrane region" description="Helical" evidence="7">
    <location>
        <begin position="412"/>
        <end position="432"/>
    </location>
</feature>
<dbReference type="Proteomes" id="UP000465266">
    <property type="component" value="Unassembled WGS sequence"/>
</dbReference>
<feature type="domain" description="Major facilitator superfamily (MFS) profile" evidence="8">
    <location>
        <begin position="56"/>
        <end position="471"/>
    </location>
</feature>
<evidence type="ECO:0000259" key="8">
    <source>
        <dbReference type="PROSITE" id="PS50850"/>
    </source>
</evidence>
<dbReference type="SUPFAM" id="SSF103473">
    <property type="entry name" value="MFS general substrate transporter"/>
    <property type="match status" value="1"/>
</dbReference>
<feature type="transmembrane region" description="Helical" evidence="7">
    <location>
        <begin position="213"/>
        <end position="235"/>
    </location>
</feature>
<dbReference type="InterPro" id="IPR036259">
    <property type="entry name" value="MFS_trans_sf"/>
</dbReference>
<evidence type="ECO:0000256" key="6">
    <source>
        <dbReference type="SAM" id="MobiDB-lite"/>
    </source>
</evidence>
<keyword evidence="5 7" id="KW-0472">Membrane</keyword>
<feature type="region of interest" description="Disordered" evidence="6">
    <location>
        <begin position="642"/>
        <end position="665"/>
    </location>
</feature>
<name>A0ABQ1APB1_9EURO</name>
<gene>
    <name evidence="9" type="ORF">IFM53868_04527</name>
</gene>
<feature type="compositionally biased region" description="Basic and acidic residues" evidence="6">
    <location>
        <begin position="1"/>
        <end position="13"/>
    </location>
</feature>
<reference evidence="9 10" key="1">
    <citation type="submission" date="2020-01" db="EMBL/GenBank/DDBJ databases">
        <title>Draft genome sequence of Aspergillus udagawae IFM 53868.</title>
        <authorList>
            <person name="Takahashi H."/>
            <person name="Yaguchi T."/>
        </authorList>
    </citation>
    <scope>NUCLEOTIDE SEQUENCE [LARGE SCALE GENOMIC DNA]</scope>
    <source>
        <strain evidence="9 10">IFM 53868</strain>
    </source>
</reference>
<feature type="transmembrane region" description="Helical" evidence="7">
    <location>
        <begin position="123"/>
        <end position="145"/>
    </location>
</feature>
<comment type="caution">
    <text evidence="9">The sequence shown here is derived from an EMBL/GenBank/DDBJ whole genome shotgun (WGS) entry which is preliminary data.</text>
</comment>
<dbReference type="PROSITE" id="PS50850">
    <property type="entry name" value="MFS"/>
    <property type="match status" value="1"/>
</dbReference>
<evidence type="ECO:0000256" key="7">
    <source>
        <dbReference type="SAM" id="Phobius"/>
    </source>
</evidence>
<dbReference type="PANTHER" id="PTHR43791">
    <property type="entry name" value="PERMEASE-RELATED"/>
    <property type="match status" value="1"/>
</dbReference>
<evidence type="ECO:0000256" key="4">
    <source>
        <dbReference type="ARBA" id="ARBA00022989"/>
    </source>
</evidence>
<dbReference type="Gene3D" id="1.20.1250.20">
    <property type="entry name" value="MFS general substrate transporter like domains"/>
    <property type="match status" value="2"/>
</dbReference>
<evidence type="ECO:0000313" key="9">
    <source>
        <dbReference type="EMBL" id="GFF85579.1"/>
    </source>
</evidence>
<dbReference type="InterPro" id="IPR011701">
    <property type="entry name" value="MFS"/>
</dbReference>
<evidence type="ECO:0000256" key="2">
    <source>
        <dbReference type="ARBA" id="ARBA00022448"/>
    </source>
</evidence>
<sequence length="707" mass="77920">MPSLDQHKVEADVHSSLSSHPSADKDDSYDVYTQARGLEYPSEEAKKVLRKIDTRLIPLLVVIYMLQYLDKNSLNFASVYGLKQGTNLHGQDYAWLGSIFYFGYLIAQYPAGYALQRLPMGKVLSITTIMWGALLMTTPACHNFAGIAANRFLLGFVEAVVNPGFVLLMSMWYTAQEQPLRLEAYYCTNGIATMFGGLIGYAVGHITSGLPRWMYVFLIFGAVSVATGILSLLLLPDLPSTARFLTPRERAIAVDRVARNQQGVKNHHFKWEQVWQAARDPKTWLLFVMAVGAQVPNSALTSFTSIIVGSFGFDTLGTQYLQIPGGAVQFLALLVGGWIATKFRDKFHSRSACMIVANSICIIGSGLLVGLPATNKWGRLVALWLCYFQGLGFSMSLTVVSSNVAGYTKKQVTGALLFTGYCVGNIIGPQTFKESEAPRYRSAYIAMLVGYVVKLVSITALYVYMYSENRRRDRMSLEESDGDRGIENGMLDQTEIDNKQFRSTSTELIIGVSSLLSFDVYKTYFRPQTDSATLVRVSHWAVALYALLLSAFCSILNAVALSLTWVLTVIVGRAAVPVGPILFWGRMSTVATIVAPWLGFVLRYSGLLRYGDETSRRRGMERMPLRAILLPLGLVAPGIEGVSPGSQEDTVQPSKAVDGYEEATPAPAKNEIVEFLQDKQIEPMDPTLVRKAERLAQGRVSSLSSSP</sequence>
<feature type="transmembrane region" description="Helical" evidence="7">
    <location>
        <begin position="444"/>
        <end position="465"/>
    </location>
</feature>
<evidence type="ECO:0000256" key="5">
    <source>
        <dbReference type="ARBA" id="ARBA00023136"/>
    </source>
</evidence>
<dbReference type="Gene3D" id="1.20.1730.10">
    <property type="entry name" value="Sodium/glucose cotransporter"/>
    <property type="match status" value="1"/>
</dbReference>
<keyword evidence="10" id="KW-1185">Reference proteome</keyword>
<feature type="transmembrane region" description="Helical" evidence="7">
    <location>
        <begin position="320"/>
        <end position="340"/>
    </location>
</feature>
<feature type="transmembrane region" description="Helical" evidence="7">
    <location>
        <begin position="377"/>
        <end position="400"/>
    </location>
</feature>
<dbReference type="Pfam" id="PF07690">
    <property type="entry name" value="MFS_1"/>
    <property type="match status" value="1"/>
</dbReference>